<reference evidence="6" key="2">
    <citation type="submission" date="2024-06" db="UniProtKB">
        <authorList>
            <consortium name="EnsemblMetazoa"/>
        </authorList>
    </citation>
    <scope>IDENTIFICATION</scope>
</reference>
<evidence type="ECO:0000256" key="4">
    <source>
        <dbReference type="ARBA" id="ARBA00048898"/>
    </source>
</evidence>
<dbReference type="GO" id="GO:0005829">
    <property type="term" value="C:cytosol"/>
    <property type="evidence" value="ECO:0007669"/>
    <property type="project" value="TreeGrafter"/>
</dbReference>
<dbReference type="FunFam" id="1.25.40.340:FF:000002">
    <property type="entry name" value="Dihydroxyacetone kinase, L subunit"/>
    <property type="match status" value="1"/>
</dbReference>
<keyword evidence="7" id="KW-1185">Reference proteome</keyword>
<proteinExistence type="predicted"/>
<keyword evidence="2" id="KW-0418">Kinase</keyword>
<dbReference type="PROSITE" id="PS51480">
    <property type="entry name" value="DHAL"/>
    <property type="match status" value="1"/>
</dbReference>
<sequence>MRALTECIDKIPWDEPSEVLLSVSDAIERSMGGTSGAIYTLLLTSGSRVIGRGECLSKWVESLMEGIRAIKQYGGADVGDRTMLDSLVPAAKALQRFITDSSSPLDALKAAVEAAKQGTADTLGMKAGAGRASYVHSSQLTQVDPGARAVDIWLEAILTALSD</sequence>
<feature type="domain" description="DhaL" evidence="5">
    <location>
        <begin position="1"/>
        <end position="159"/>
    </location>
</feature>
<dbReference type="Pfam" id="PF02734">
    <property type="entry name" value="Dak2"/>
    <property type="match status" value="1"/>
</dbReference>
<dbReference type="Gene3D" id="1.25.40.340">
    <property type="match status" value="1"/>
</dbReference>
<dbReference type="GeneID" id="109584118"/>
<dbReference type="GO" id="GO:0050354">
    <property type="term" value="F:triokinase activity"/>
    <property type="evidence" value="ECO:0007669"/>
    <property type="project" value="UniProtKB-EC"/>
</dbReference>
<dbReference type="PANTHER" id="PTHR28629">
    <property type="entry name" value="TRIOKINASE/FMN CYCLASE"/>
    <property type="match status" value="1"/>
</dbReference>
<dbReference type="RefSeq" id="XP_019855286.1">
    <property type="nucleotide sequence ID" value="XM_019999727.1"/>
</dbReference>
<protein>
    <recommendedName>
        <fullName evidence="5">DhaL domain-containing protein</fullName>
    </recommendedName>
</protein>
<evidence type="ECO:0000256" key="3">
    <source>
        <dbReference type="ARBA" id="ARBA00047974"/>
    </source>
</evidence>
<dbReference type="GO" id="GO:0019563">
    <property type="term" value="P:glycerol catabolic process"/>
    <property type="evidence" value="ECO:0007669"/>
    <property type="project" value="TreeGrafter"/>
</dbReference>
<dbReference type="GO" id="GO:0004371">
    <property type="term" value="F:glycerone kinase activity"/>
    <property type="evidence" value="ECO:0007669"/>
    <property type="project" value="UniProtKB-EC"/>
</dbReference>
<evidence type="ECO:0000256" key="1">
    <source>
        <dbReference type="ARBA" id="ARBA00022679"/>
    </source>
</evidence>
<dbReference type="Proteomes" id="UP000007879">
    <property type="component" value="Unassembled WGS sequence"/>
</dbReference>
<dbReference type="InterPro" id="IPR050861">
    <property type="entry name" value="Dihydroxyacetone_Kinase"/>
</dbReference>
<evidence type="ECO:0000259" key="5">
    <source>
        <dbReference type="PROSITE" id="PS51480"/>
    </source>
</evidence>
<dbReference type="EnsemblMetazoa" id="XM_019999727.1">
    <property type="protein sequence ID" value="XP_019855286.1"/>
    <property type="gene ID" value="LOC109584118"/>
</dbReference>
<dbReference type="InterPro" id="IPR004007">
    <property type="entry name" value="DhaL_dom"/>
</dbReference>
<evidence type="ECO:0000256" key="2">
    <source>
        <dbReference type="ARBA" id="ARBA00022777"/>
    </source>
</evidence>
<dbReference type="AlphaFoldDB" id="A0AAN0JEU1"/>
<evidence type="ECO:0000313" key="7">
    <source>
        <dbReference type="Proteomes" id="UP000007879"/>
    </source>
</evidence>
<name>A0AAN0JEU1_AMPQE</name>
<accession>A0AAN0JEU1</accession>
<dbReference type="InterPro" id="IPR036117">
    <property type="entry name" value="DhaL_dom_sf"/>
</dbReference>
<comment type="catalytic activity">
    <reaction evidence="3">
        <text>D-glyceraldehyde + ATP = D-glyceraldehyde 3-phosphate + ADP + H(+)</text>
        <dbReference type="Rhea" id="RHEA:13941"/>
        <dbReference type="ChEBI" id="CHEBI:15378"/>
        <dbReference type="ChEBI" id="CHEBI:17378"/>
        <dbReference type="ChEBI" id="CHEBI:30616"/>
        <dbReference type="ChEBI" id="CHEBI:59776"/>
        <dbReference type="ChEBI" id="CHEBI:456216"/>
        <dbReference type="EC" id="2.7.1.28"/>
    </reaction>
</comment>
<dbReference type="SMART" id="SM01120">
    <property type="entry name" value="Dak2"/>
    <property type="match status" value="1"/>
</dbReference>
<reference evidence="7" key="1">
    <citation type="journal article" date="2010" name="Nature">
        <title>The Amphimedon queenslandica genome and the evolution of animal complexity.</title>
        <authorList>
            <person name="Srivastava M."/>
            <person name="Simakov O."/>
            <person name="Chapman J."/>
            <person name="Fahey B."/>
            <person name="Gauthier M.E."/>
            <person name="Mitros T."/>
            <person name="Richards G.S."/>
            <person name="Conaco C."/>
            <person name="Dacre M."/>
            <person name="Hellsten U."/>
            <person name="Larroux C."/>
            <person name="Putnam N.H."/>
            <person name="Stanke M."/>
            <person name="Adamska M."/>
            <person name="Darling A."/>
            <person name="Degnan S.M."/>
            <person name="Oakley T.H."/>
            <person name="Plachetzki D.C."/>
            <person name="Zhai Y."/>
            <person name="Adamski M."/>
            <person name="Calcino A."/>
            <person name="Cummins S.F."/>
            <person name="Goodstein D.M."/>
            <person name="Harris C."/>
            <person name="Jackson D.J."/>
            <person name="Leys S.P."/>
            <person name="Shu S."/>
            <person name="Woodcroft B.J."/>
            <person name="Vervoort M."/>
            <person name="Kosik K.S."/>
            <person name="Manning G."/>
            <person name="Degnan B.M."/>
            <person name="Rokhsar D.S."/>
        </authorList>
    </citation>
    <scope>NUCLEOTIDE SEQUENCE [LARGE SCALE GENOMIC DNA]</scope>
</reference>
<keyword evidence="1" id="KW-0808">Transferase</keyword>
<dbReference type="SUPFAM" id="SSF101473">
    <property type="entry name" value="DhaL-like"/>
    <property type="match status" value="1"/>
</dbReference>
<comment type="catalytic activity">
    <reaction evidence="4">
        <text>dihydroxyacetone + ATP = dihydroxyacetone phosphate + ADP + H(+)</text>
        <dbReference type="Rhea" id="RHEA:15773"/>
        <dbReference type="ChEBI" id="CHEBI:15378"/>
        <dbReference type="ChEBI" id="CHEBI:16016"/>
        <dbReference type="ChEBI" id="CHEBI:30616"/>
        <dbReference type="ChEBI" id="CHEBI:57642"/>
        <dbReference type="ChEBI" id="CHEBI:456216"/>
        <dbReference type="EC" id="2.7.1.29"/>
    </reaction>
</comment>
<organism evidence="6 7">
    <name type="scientific">Amphimedon queenslandica</name>
    <name type="common">Sponge</name>
    <dbReference type="NCBI Taxonomy" id="400682"/>
    <lineage>
        <taxon>Eukaryota</taxon>
        <taxon>Metazoa</taxon>
        <taxon>Porifera</taxon>
        <taxon>Demospongiae</taxon>
        <taxon>Heteroscleromorpha</taxon>
        <taxon>Haplosclerida</taxon>
        <taxon>Niphatidae</taxon>
        <taxon>Amphimedon</taxon>
    </lineage>
</organism>
<dbReference type="KEGG" id="aqu:109584118"/>
<dbReference type="PANTHER" id="PTHR28629:SF4">
    <property type="entry name" value="TRIOKINASE_FMN CYCLASE"/>
    <property type="match status" value="1"/>
</dbReference>
<evidence type="ECO:0000313" key="6">
    <source>
        <dbReference type="EnsemblMetazoa" id="XP_019855286.1"/>
    </source>
</evidence>